<evidence type="ECO:0000313" key="3">
    <source>
        <dbReference type="Proteomes" id="UP000663868"/>
    </source>
</evidence>
<gene>
    <name evidence="2" type="ORF">KXQ929_LOCUS46166</name>
</gene>
<evidence type="ECO:0000256" key="1">
    <source>
        <dbReference type="SAM" id="MobiDB-lite"/>
    </source>
</evidence>
<feature type="region of interest" description="Disordered" evidence="1">
    <location>
        <begin position="1"/>
        <end position="66"/>
    </location>
</feature>
<feature type="non-terminal residue" evidence="2">
    <location>
        <position position="1"/>
    </location>
</feature>
<dbReference type="Proteomes" id="UP000663868">
    <property type="component" value="Unassembled WGS sequence"/>
</dbReference>
<protein>
    <submittedName>
        <fullName evidence="2">Uncharacterized protein</fullName>
    </submittedName>
</protein>
<feature type="compositionally biased region" description="Low complexity" evidence="1">
    <location>
        <begin position="20"/>
        <end position="66"/>
    </location>
</feature>
<comment type="caution">
    <text evidence="2">The sequence shown here is derived from an EMBL/GenBank/DDBJ whole genome shotgun (WGS) entry which is preliminary data.</text>
</comment>
<sequence>SALVIKETITSADSRKKNWPRPASAIPFIIPSSKSSPTPNESQQLLQRQLPPRTQRLQLQPPQQQQ</sequence>
<accession>A0A820IN18</accession>
<evidence type="ECO:0000313" key="2">
    <source>
        <dbReference type="EMBL" id="CAF4312667.1"/>
    </source>
</evidence>
<organism evidence="2 3">
    <name type="scientific">Adineta steineri</name>
    <dbReference type="NCBI Taxonomy" id="433720"/>
    <lineage>
        <taxon>Eukaryota</taxon>
        <taxon>Metazoa</taxon>
        <taxon>Spiralia</taxon>
        <taxon>Gnathifera</taxon>
        <taxon>Rotifera</taxon>
        <taxon>Eurotatoria</taxon>
        <taxon>Bdelloidea</taxon>
        <taxon>Adinetida</taxon>
        <taxon>Adinetidae</taxon>
        <taxon>Adineta</taxon>
    </lineage>
</organism>
<dbReference type="EMBL" id="CAJOBB010015077">
    <property type="protein sequence ID" value="CAF4312667.1"/>
    <property type="molecule type" value="Genomic_DNA"/>
</dbReference>
<dbReference type="AlphaFoldDB" id="A0A820IN18"/>
<proteinExistence type="predicted"/>
<reference evidence="2" key="1">
    <citation type="submission" date="2021-02" db="EMBL/GenBank/DDBJ databases">
        <authorList>
            <person name="Nowell W R."/>
        </authorList>
    </citation>
    <scope>NUCLEOTIDE SEQUENCE</scope>
</reference>
<name>A0A820IN18_9BILA</name>